<keyword evidence="3" id="KW-1185">Reference proteome</keyword>
<sequence>MTSTPPLILQDIPMDKVPAPSIKGSTAKGVSDTVNLQRSPTTPLSPAPSHHSSASTLTPLLSPAHSHPPHNATPN</sequence>
<feature type="region of interest" description="Disordered" evidence="1">
    <location>
        <begin position="1"/>
        <end position="75"/>
    </location>
</feature>
<dbReference type="Proteomes" id="UP000054018">
    <property type="component" value="Unassembled WGS sequence"/>
</dbReference>
<name>A0A0C9Z9F9_9AGAM</name>
<organism evidence="2 3">
    <name type="scientific">Pisolithus microcarpus 441</name>
    <dbReference type="NCBI Taxonomy" id="765257"/>
    <lineage>
        <taxon>Eukaryota</taxon>
        <taxon>Fungi</taxon>
        <taxon>Dikarya</taxon>
        <taxon>Basidiomycota</taxon>
        <taxon>Agaricomycotina</taxon>
        <taxon>Agaricomycetes</taxon>
        <taxon>Agaricomycetidae</taxon>
        <taxon>Boletales</taxon>
        <taxon>Sclerodermatineae</taxon>
        <taxon>Pisolithaceae</taxon>
        <taxon>Pisolithus</taxon>
    </lineage>
</organism>
<evidence type="ECO:0000313" key="3">
    <source>
        <dbReference type="Proteomes" id="UP000054018"/>
    </source>
</evidence>
<evidence type="ECO:0000256" key="1">
    <source>
        <dbReference type="SAM" id="MobiDB-lite"/>
    </source>
</evidence>
<protein>
    <submittedName>
        <fullName evidence="2">Uncharacterized protein</fullName>
    </submittedName>
</protein>
<feature type="compositionally biased region" description="Low complexity" evidence="1">
    <location>
        <begin position="39"/>
        <end position="75"/>
    </location>
</feature>
<dbReference type="HOGENOM" id="CLU_2672019_0_0_1"/>
<accession>A0A0C9Z9F9</accession>
<proteinExistence type="predicted"/>
<dbReference type="EMBL" id="KN833737">
    <property type="protein sequence ID" value="KIK22644.1"/>
    <property type="molecule type" value="Genomic_DNA"/>
</dbReference>
<reference evidence="3" key="2">
    <citation type="submission" date="2015-01" db="EMBL/GenBank/DDBJ databases">
        <title>Evolutionary Origins and Diversification of the Mycorrhizal Mutualists.</title>
        <authorList>
            <consortium name="DOE Joint Genome Institute"/>
            <consortium name="Mycorrhizal Genomics Consortium"/>
            <person name="Kohler A."/>
            <person name="Kuo A."/>
            <person name="Nagy L.G."/>
            <person name="Floudas D."/>
            <person name="Copeland A."/>
            <person name="Barry K.W."/>
            <person name="Cichocki N."/>
            <person name="Veneault-Fourrey C."/>
            <person name="LaButti K."/>
            <person name="Lindquist E.A."/>
            <person name="Lipzen A."/>
            <person name="Lundell T."/>
            <person name="Morin E."/>
            <person name="Murat C."/>
            <person name="Riley R."/>
            <person name="Ohm R."/>
            <person name="Sun H."/>
            <person name="Tunlid A."/>
            <person name="Henrissat B."/>
            <person name="Grigoriev I.V."/>
            <person name="Hibbett D.S."/>
            <person name="Martin F."/>
        </authorList>
    </citation>
    <scope>NUCLEOTIDE SEQUENCE [LARGE SCALE GENOMIC DNA]</scope>
    <source>
        <strain evidence="3">441</strain>
    </source>
</reference>
<dbReference type="AlphaFoldDB" id="A0A0C9Z9F9"/>
<reference evidence="2 3" key="1">
    <citation type="submission" date="2014-04" db="EMBL/GenBank/DDBJ databases">
        <authorList>
            <consortium name="DOE Joint Genome Institute"/>
            <person name="Kuo A."/>
            <person name="Kohler A."/>
            <person name="Costa M.D."/>
            <person name="Nagy L.G."/>
            <person name="Floudas D."/>
            <person name="Copeland A."/>
            <person name="Barry K.W."/>
            <person name="Cichocki N."/>
            <person name="Veneault-Fourrey C."/>
            <person name="LaButti K."/>
            <person name="Lindquist E.A."/>
            <person name="Lipzen A."/>
            <person name="Lundell T."/>
            <person name="Morin E."/>
            <person name="Murat C."/>
            <person name="Sun H."/>
            <person name="Tunlid A."/>
            <person name="Henrissat B."/>
            <person name="Grigoriev I.V."/>
            <person name="Hibbett D.S."/>
            <person name="Martin F."/>
            <person name="Nordberg H.P."/>
            <person name="Cantor M.N."/>
            <person name="Hua S.X."/>
        </authorList>
    </citation>
    <scope>NUCLEOTIDE SEQUENCE [LARGE SCALE GENOMIC DNA]</scope>
    <source>
        <strain evidence="2 3">441</strain>
    </source>
</reference>
<gene>
    <name evidence="2" type="ORF">PISMIDRAFT_11495</name>
</gene>
<evidence type="ECO:0000313" key="2">
    <source>
        <dbReference type="EMBL" id="KIK22644.1"/>
    </source>
</evidence>